<dbReference type="InterPro" id="IPR036631">
    <property type="entry name" value="MGMT_N_sf"/>
</dbReference>
<dbReference type="RefSeq" id="WP_234252661.1">
    <property type="nucleotide sequence ID" value="NZ_JABFTV010000001.1"/>
</dbReference>
<dbReference type="InterPro" id="IPR036217">
    <property type="entry name" value="MethylDNA_cys_MeTrfase_DNAb"/>
</dbReference>
<feature type="domain" description="Methylated-DNA-[protein]-cysteine S-methyltransferase DNA binding" evidence="9">
    <location>
        <begin position="85"/>
        <end position="164"/>
    </location>
</feature>
<proteinExistence type="inferred from homology"/>
<dbReference type="InterPro" id="IPR008332">
    <property type="entry name" value="MethylG_MeTrfase_N"/>
</dbReference>
<dbReference type="EMBL" id="JABFTV010000001">
    <property type="protein sequence ID" value="MCE8022953.1"/>
    <property type="molecule type" value="Genomic_DNA"/>
</dbReference>
<dbReference type="HAMAP" id="MF_00772">
    <property type="entry name" value="OGT"/>
    <property type="match status" value="1"/>
</dbReference>
<evidence type="ECO:0000256" key="3">
    <source>
        <dbReference type="ARBA" id="ARBA00022603"/>
    </source>
</evidence>
<dbReference type="CDD" id="cd06445">
    <property type="entry name" value="ATase"/>
    <property type="match status" value="1"/>
</dbReference>
<comment type="miscellaneous">
    <text evidence="8">This enzyme catalyzes only one turnover and therefore is not strictly catalytic. According to one definition, an enzyme is a biocatalyst that acts repeatedly and over many reaction cycles.</text>
</comment>
<dbReference type="GO" id="GO:0003908">
    <property type="term" value="F:methylated-DNA-[protein]-cysteine S-methyltransferase activity"/>
    <property type="evidence" value="ECO:0007669"/>
    <property type="project" value="UniProtKB-EC"/>
</dbReference>
<comment type="similarity">
    <text evidence="8">Belongs to the MGMT family.</text>
</comment>
<comment type="caution">
    <text evidence="11">The sequence shown here is derived from an EMBL/GenBank/DDBJ whole genome shotgun (WGS) entry which is preliminary data.</text>
</comment>
<organism evidence="11 12">
    <name type="scientific">Billgrantia aerodenitrificans</name>
    <dbReference type="NCBI Taxonomy" id="2733483"/>
    <lineage>
        <taxon>Bacteria</taxon>
        <taxon>Pseudomonadati</taxon>
        <taxon>Pseudomonadota</taxon>
        <taxon>Gammaproteobacteria</taxon>
        <taxon>Oceanospirillales</taxon>
        <taxon>Halomonadaceae</taxon>
        <taxon>Billgrantia</taxon>
    </lineage>
</organism>
<comment type="function">
    <text evidence="8">Involved in the cellular defense against the biological effects of O6-methylguanine (O6-MeG) and O4-methylthymine (O4-MeT) in DNA. Repairs the methylated nucleobase in DNA by stoichiometrically transferring the methyl group to a cysteine residue in the enzyme. This is a suicide reaction: the enzyme is irreversibly inactivated.</text>
</comment>
<dbReference type="GO" id="GO:0032259">
    <property type="term" value="P:methylation"/>
    <property type="evidence" value="ECO:0007669"/>
    <property type="project" value="UniProtKB-KW"/>
</dbReference>
<evidence type="ECO:0000313" key="12">
    <source>
        <dbReference type="Proteomes" id="UP001320272"/>
    </source>
</evidence>
<dbReference type="EC" id="2.1.1.63" evidence="8"/>
<dbReference type="PANTHER" id="PTHR10815">
    <property type="entry name" value="METHYLATED-DNA--PROTEIN-CYSTEINE METHYLTRANSFERASE"/>
    <property type="match status" value="1"/>
</dbReference>
<evidence type="ECO:0000256" key="5">
    <source>
        <dbReference type="ARBA" id="ARBA00022763"/>
    </source>
</evidence>
<feature type="active site" description="Nucleophile; methyl group acceptor" evidence="8">
    <location>
        <position position="136"/>
    </location>
</feature>
<keyword evidence="2 8" id="KW-0963">Cytoplasm</keyword>
<evidence type="ECO:0000256" key="6">
    <source>
        <dbReference type="ARBA" id="ARBA00023204"/>
    </source>
</evidence>
<dbReference type="NCBIfam" id="TIGR00589">
    <property type="entry name" value="ogt"/>
    <property type="match status" value="1"/>
</dbReference>
<keyword evidence="6 8" id="KW-0234">DNA repair</keyword>
<comment type="catalytic activity">
    <reaction evidence="7 8">
        <text>a 6-O-methyl-2'-deoxyguanosine in DNA + L-cysteinyl-[protein] = S-methyl-L-cysteinyl-[protein] + a 2'-deoxyguanosine in DNA</text>
        <dbReference type="Rhea" id="RHEA:24000"/>
        <dbReference type="Rhea" id="RHEA-COMP:10131"/>
        <dbReference type="Rhea" id="RHEA-COMP:10132"/>
        <dbReference type="Rhea" id="RHEA-COMP:11367"/>
        <dbReference type="Rhea" id="RHEA-COMP:11368"/>
        <dbReference type="ChEBI" id="CHEBI:29950"/>
        <dbReference type="ChEBI" id="CHEBI:82612"/>
        <dbReference type="ChEBI" id="CHEBI:85445"/>
        <dbReference type="ChEBI" id="CHEBI:85448"/>
        <dbReference type="EC" id="2.1.1.63"/>
    </reaction>
</comment>
<dbReference type="PANTHER" id="PTHR10815:SF5">
    <property type="entry name" value="METHYLATED-DNA--PROTEIN-CYSTEINE METHYLTRANSFERASE"/>
    <property type="match status" value="1"/>
</dbReference>
<gene>
    <name evidence="11" type="primary">ogt</name>
    <name evidence="11" type="ORF">HOP59_02210</name>
</gene>
<dbReference type="Gene3D" id="3.30.160.70">
    <property type="entry name" value="Methylated DNA-protein cysteine methyltransferase domain"/>
    <property type="match status" value="1"/>
</dbReference>
<dbReference type="SUPFAM" id="SSF53155">
    <property type="entry name" value="Methylated DNA-protein cysteine methyltransferase domain"/>
    <property type="match status" value="1"/>
</dbReference>
<dbReference type="InterPro" id="IPR014048">
    <property type="entry name" value="MethylDNA_cys_MeTrfase_DNA-bd"/>
</dbReference>
<comment type="subcellular location">
    <subcellularLocation>
        <location evidence="8">Cytoplasm</location>
    </subcellularLocation>
</comment>
<protein>
    <recommendedName>
        <fullName evidence="8">Methylated-DNA--protein-cysteine methyltransferase</fullName>
        <ecNumber evidence="8">2.1.1.63</ecNumber>
    </recommendedName>
    <alternativeName>
        <fullName evidence="8">6-O-methylguanine-DNA methyltransferase</fullName>
        <shortName evidence="8">MGMT</shortName>
    </alternativeName>
    <alternativeName>
        <fullName evidence="8">O-6-methylguanine-DNA-alkyltransferase</fullName>
    </alternativeName>
</protein>
<dbReference type="SUPFAM" id="SSF46767">
    <property type="entry name" value="Methylated DNA-protein cysteine methyltransferase, C-terminal domain"/>
    <property type="match status" value="1"/>
</dbReference>
<dbReference type="Proteomes" id="UP001320272">
    <property type="component" value="Unassembled WGS sequence"/>
</dbReference>
<dbReference type="Gene3D" id="1.10.10.10">
    <property type="entry name" value="Winged helix-like DNA-binding domain superfamily/Winged helix DNA-binding domain"/>
    <property type="match status" value="1"/>
</dbReference>
<evidence type="ECO:0000256" key="1">
    <source>
        <dbReference type="ARBA" id="ARBA00001286"/>
    </source>
</evidence>
<dbReference type="NCBIfam" id="NF007626">
    <property type="entry name" value="PRK10286.1"/>
    <property type="match status" value="1"/>
</dbReference>
<keyword evidence="5 8" id="KW-0227">DNA damage</keyword>
<accession>A0ABS9AMM5</accession>
<dbReference type="Pfam" id="PF02870">
    <property type="entry name" value="Methyltransf_1N"/>
    <property type="match status" value="1"/>
</dbReference>
<dbReference type="Pfam" id="PF01035">
    <property type="entry name" value="DNA_binding_1"/>
    <property type="match status" value="1"/>
</dbReference>
<evidence type="ECO:0000256" key="4">
    <source>
        <dbReference type="ARBA" id="ARBA00022679"/>
    </source>
</evidence>
<evidence type="ECO:0000259" key="10">
    <source>
        <dbReference type="Pfam" id="PF02870"/>
    </source>
</evidence>
<dbReference type="PROSITE" id="PS00374">
    <property type="entry name" value="MGMT"/>
    <property type="match status" value="1"/>
</dbReference>
<dbReference type="InterPro" id="IPR001497">
    <property type="entry name" value="MethylDNA_cys_MeTrfase_AS"/>
</dbReference>
<evidence type="ECO:0000313" key="11">
    <source>
        <dbReference type="EMBL" id="MCE8022953.1"/>
    </source>
</evidence>
<name>A0ABS9AMM5_9GAMM</name>
<evidence type="ECO:0000256" key="2">
    <source>
        <dbReference type="ARBA" id="ARBA00022490"/>
    </source>
</evidence>
<dbReference type="InterPro" id="IPR023546">
    <property type="entry name" value="MGMT"/>
</dbReference>
<evidence type="ECO:0000256" key="8">
    <source>
        <dbReference type="HAMAP-Rule" id="MF_00772"/>
    </source>
</evidence>
<keyword evidence="12" id="KW-1185">Reference proteome</keyword>
<keyword evidence="4 8" id="KW-0808">Transferase</keyword>
<evidence type="ECO:0000256" key="7">
    <source>
        <dbReference type="ARBA" id="ARBA00049348"/>
    </source>
</evidence>
<dbReference type="InterPro" id="IPR036388">
    <property type="entry name" value="WH-like_DNA-bd_sf"/>
</dbReference>
<sequence length="184" mass="20009">MQLWLDLMSSPVGELSLVGDEQGALRALEFDSNDERLHRLLTRHYRDYHLSRGRAPVLVREALEAYFAGDPSHLDGLPVATGGTEFQRLVWQALRGIPFGTTISYGELAARIGRPGASRAVGLANGANPISIVVPCHRVIGANGTLTGYGGGLPRKRWLVEHERGLVQGELFQGGLFQGELTLL</sequence>
<reference evidence="11 12" key="1">
    <citation type="journal article" date="2021" name="Front. Microbiol.">
        <title>Aerobic Denitrification and Heterotrophic Sulfur Oxidation in the Genus Halomonas Revealed by Six Novel Species Characterizations and Genome-Based Analysis.</title>
        <authorList>
            <person name="Wang L."/>
            <person name="Shao Z."/>
        </authorList>
    </citation>
    <scope>NUCLEOTIDE SEQUENCE [LARGE SCALE GENOMIC DNA]</scope>
    <source>
        <strain evidence="11 12">MCCC 1A11058</strain>
    </source>
</reference>
<keyword evidence="3 8" id="KW-0489">Methyltransferase</keyword>
<evidence type="ECO:0000259" key="9">
    <source>
        <dbReference type="Pfam" id="PF01035"/>
    </source>
</evidence>
<feature type="domain" description="Methylguanine DNA methyltransferase ribonuclease-like" evidence="10">
    <location>
        <begin position="7"/>
        <end position="80"/>
    </location>
</feature>
<comment type="catalytic activity">
    <reaction evidence="1 8">
        <text>a 4-O-methyl-thymidine in DNA + L-cysteinyl-[protein] = a thymidine in DNA + S-methyl-L-cysteinyl-[protein]</text>
        <dbReference type="Rhea" id="RHEA:53428"/>
        <dbReference type="Rhea" id="RHEA-COMP:10131"/>
        <dbReference type="Rhea" id="RHEA-COMP:10132"/>
        <dbReference type="Rhea" id="RHEA-COMP:13555"/>
        <dbReference type="Rhea" id="RHEA-COMP:13556"/>
        <dbReference type="ChEBI" id="CHEBI:29950"/>
        <dbReference type="ChEBI" id="CHEBI:82612"/>
        <dbReference type="ChEBI" id="CHEBI:137386"/>
        <dbReference type="ChEBI" id="CHEBI:137387"/>
        <dbReference type="EC" id="2.1.1.63"/>
    </reaction>
</comment>